<feature type="compositionally biased region" description="Polar residues" evidence="12">
    <location>
        <begin position="194"/>
        <end position="207"/>
    </location>
</feature>
<evidence type="ECO:0000256" key="3">
    <source>
        <dbReference type="ARBA" id="ARBA00022723"/>
    </source>
</evidence>
<feature type="region of interest" description="Disordered" evidence="12">
    <location>
        <begin position="1"/>
        <end position="300"/>
    </location>
</feature>
<name>A0A6A6HIY0_VIRVR</name>
<dbReference type="Proteomes" id="UP000800092">
    <property type="component" value="Unassembled WGS sequence"/>
</dbReference>
<evidence type="ECO:0000313" key="14">
    <source>
        <dbReference type="EMBL" id="KAF2237778.1"/>
    </source>
</evidence>
<dbReference type="InterPro" id="IPR036236">
    <property type="entry name" value="Znf_C2H2_sf"/>
</dbReference>
<accession>A0A6A6HIY0</accession>
<sequence length="442" mass="45983">MHPGADPMGAPSSFTARRPNASNLPSFELPPPPLSSLQQKYQSFSMSTQPSPVPGSVASVGNLLTPPSGLPGDGMSPVSSAVTSGSSASTQGVPPYTPTGYTWPPPAQQHAPYGFQSGSAPQFMPPRGGLFSPSSLHGITRNSTTSPGTGEGLPPPPYDLSLPPFPSSMTMSAPPAPSAASHQQISNAMMGAQTPVSAASTQPSPVHTQEGFHGQRPPPTPTHYGGSQPASTPHQQHFPYSSGPSPTLQSPMSAGGPMSRMSPQNPQGPISSLPPAPQQSPQPYQRPFSSYPLPGPVLSNMNNPNGQLALVGGIPMGMKPGFNSGHAASMPHVYGAHSQQPTPPNDRPFKCDQCPQSFNRNHDLKRHKRIHLAVKPFPCGHCDKSFSRKDALKRHILVKGCGKAQAAAEAEKHDGSASPTAKSETVSDSAENGPAVHARPSS</sequence>
<dbReference type="InterPro" id="IPR050331">
    <property type="entry name" value="Zinc_finger"/>
</dbReference>
<proteinExistence type="inferred from homology"/>
<dbReference type="EMBL" id="ML991778">
    <property type="protein sequence ID" value="KAF2237778.1"/>
    <property type="molecule type" value="Genomic_DNA"/>
</dbReference>
<keyword evidence="5 11" id="KW-0863">Zinc-finger</keyword>
<dbReference type="PROSITE" id="PS00028">
    <property type="entry name" value="ZINC_FINGER_C2H2_1"/>
    <property type="match status" value="1"/>
</dbReference>
<evidence type="ECO:0000256" key="4">
    <source>
        <dbReference type="ARBA" id="ARBA00022737"/>
    </source>
</evidence>
<dbReference type="OrthoDB" id="8922241at2759"/>
<evidence type="ECO:0000256" key="7">
    <source>
        <dbReference type="ARBA" id="ARBA00023015"/>
    </source>
</evidence>
<keyword evidence="10" id="KW-0539">Nucleus</keyword>
<feature type="compositionally biased region" description="Low complexity" evidence="12">
    <location>
        <begin position="76"/>
        <end position="90"/>
    </location>
</feature>
<keyword evidence="9" id="KW-0804">Transcription</keyword>
<feature type="compositionally biased region" description="Pro residues" evidence="12">
    <location>
        <begin position="153"/>
        <end position="166"/>
    </location>
</feature>
<feature type="compositionally biased region" description="Low complexity" evidence="12">
    <location>
        <begin position="167"/>
        <end position="181"/>
    </location>
</feature>
<evidence type="ECO:0000256" key="10">
    <source>
        <dbReference type="ARBA" id="ARBA00023242"/>
    </source>
</evidence>
<evidence type="ECO:0000256" key="1">
    <source>
        <dbReference type="ARBA" id="ARBA00004123"/>
    </source>
</evidence>
<keyword evidence="8" id="KW-0238">DNA-binding</keyword>
<organism evidence="14 15">
    <name type="scientific">Viridothelium virens</name>
    <name type="common">Speckled blister lichen</name>
    <name type="synonym">Trypethelium virens</name>
    <dbReference type="NCBI Taxonomy" id="1048519"/>
    <lineage>
        <taxon>Eukaryota</taxon>
        <taxon>Fungi</taxon>
        <taxon>Dikarya</taxon>
        <taxon>Ascomycota</taxon>
        <taxon>Pezizomycotina</taxon>
        <taxon>Dothideomycetes</taxon>
        <taxon>Dothideomycetes incertae sedis</taxon>
        <taxon>Trypetheliales</taxon>
        <taxon>Trypetheliaceae</taxon>
        <taxon>Viridothelium</taxon>
    </lineage>
</organism>
<dbReference type="SUPFAM" id="SSF57667">
    <property type="entry name" value="beta-beta-alpha zinc fingers"/>
    <property type="match status" value="1"/>
</dbReference>
<evidence type="ECO:0000256" key="5">
    <source>
        <dbReference type="ARBA" id="ARBA00022771"/>
    </source>
</evidence>
<feature type="compositionally biased region" description="Polar residues" evidence="12">
    <location>
        <begin position="417"/>
        <end position="430"/>
    </location>
</feature>
<feature type="region of interest" description="Disordered" evidence="12">
    <location>
        <begin position="403"/>
        <end position="442"/>
    </location>
</feature>
<gene>
    <name evidence="14" type="ORF">EV356DRAFT_520300</name>
</gene>
<dbReference type="FunFam" id="3.30.160.60:FF:001156">
    <property type="entry name" value="Zinc finger protein 407"/>
    <property type="match status" value="1"/>
</dbReference>
<dbReference type="SMART" id="SM00355">
    <property type="entry name" value="ZnF_C2H2"/>
    <property type="match status" value="2"/>
</dbReference>
<dbReference type="PROSITE" id="PS50157">
    <property type="entry name" value="ZINC_FINGER_C2H2_2"/>
    <property type="match status" value="2"/>
</dbReference>
<evidence type="ECO:0000256" key="2">
    <source>
        <dbReference type="ARBA" id="ARBA00006991"/>
    </source>
</evidence>
<dbReference type="FunFam" id="3.30.160.60:FF:000630">
    <property type="entry name" value="Zinc finger protein 180"/>
    <property type="match status" value="1"/>
</dbReference>
<dbReference type="AlphaFoldDB" id="A0A6A6HIY0"/>
<keyword evidence="7" id="KW-0805">Transcription regulation</keyword>
<feature type="compositionally biased region" description="Polar residues" evidence="12">
    <location>
        <begin position="38"/>
        <end position="50"/>
    </location>
</feature>
<feature type="compositionally biased region" description="Polar residues" evidence="12">
    <location>
        <begin position="228"/>
        <end position="252"/>
    </location>
</feature>
<evidence type="ECO:0000256" key="9">
    <source>
        <dbReference type="ARBA" id="ARBA00023163"/>
    </source>
</evidence>
<dbReference type="GO" id="GO:0003677">
    <property type="term" value="F:DNA binding"/>
    <property type="evidence" value="ECO:0007669"/>
    <property type="project" value="UniProtKB-KW"/>
</dbReference>
<dbReference type="Pfam" id="PF00096">
    <property type="entry name" value="zf-C2H2"/>
    <property type="match status" value="2"/>
</dbReference>
<dbReference type="InterPro" id="IPR013087">
    <property type="entry name" value="Znf_C2H2_type"/>
</dbReference>
<reference evidence="14" key="1">
    <citation type="journal article" date="2020" name="Stud. Mycol.">
        <title>101 Dothideomycetes genomes: a test case for predicting lifestyles and emergence of pathogens.</title>
        <authorList>
            <person name="Haridas S."/>
            <person name="Albert R."/>
            <person name="Binder M."/>
            <person name="Bloem J."/>
            <person name="Labutti K."/>
            <person name="Salamov A."/>
            <person name="Andreopoulos B."/>
            <person name="Baker S."/>
            <person name="Barry K."/>
            <person name="Bills G."/>
            <person name="Bluhm B."/>
            <person name="Cannon C."/>
            <person name="Castanera R."/>
            <person name="Culley D."/>
            <person name="Daum C."/>
            <person name="Ezra D."/>
            <person name="Gonzalez J."/>
            <person name="Henrissat B."/>
            <person name="Kuo A."/>
            <person name="Liang C."/>
            <person name="Lipzen A."/>
            <person name="Lutzoni F."/>
            <person name="Magnuson J."/>
            <person name="Mondo S."/>
            <person name="Nolan M."/>
            <person name="Ohm R."/>
            <person name="Pangilinan J."/>
            <person name="Park H.-J."/>
            <person name="Ramirez L."/>
            <person name="Alfaro M."/>
            <person name="Sun H."/>
            <person name="Tritt A."/>
            <person name="Yoshinaga Y."/>
            <person name="Zwiers L.-H."/>
            <person name="Turgeon B."/>
            <person name="Goodwin S."/>
            <person name="Spatafora J."/>
            <person name="Crous P."/>
            <person name="Grigoriev I."/>
        </authorList>
    </citation>
    <scope>NUCLEOTIDE SEQUENCE</scope>
    <source>
        <strain evidence="14">Tuck. ex Michener</strain>
    </source>
</reference>
<evidence type="ECO:0000256" key="11">
    <source>
        <dbReference type="PROSITE-ProRule" id="PRU00042"/>
    </source>
</evidence>
<keyword evidence="3" id="KW-0479">Metal-binding</keyword>
<dbReference type="GO" id="GO:0008270">
    <property type="term" value="F:zinc ion binding"/>
    <property type="evidence" value="ECO:0007669"/>
    <property type="project" value="UniProtKB-KW"/>
</dbReference>
<evidence type="ECO:0000256" key="6">
    <source>
        <dbReference type="ARBA" id="ARBA00022833"/>
    </source>
</evidence>
<dbReference type="GO" id="GO:0005634">
    <property type="term" value="C:nucleus"/>
    <property type="evidence" value="ECO:0007669"/>
    <property type="project" value="UniProtKB-SubCell"/>
</dbReference>
<keyword evidence="15" id="KW-1185">Reference proteome</keyword>
<keyword evidence="6" id="KW-0862">Zinc</keyword>
<evidence type="ECO:0000256" key="12">
    <source>
        <dbReference type="SAM" id="MobiDB-lite"/>
    </source>
</evidence>
<dbReference type="PANTHER" id="PTHR16515">
    <property type="entry name" value="PR DOMAIN ZINC FINGER PROTEIN"/>
    <property type="match status" value="1"/>
</dbReference>
<comment type="subcellular location">
    <subcellularLocation>
        <location evidence="1">Nucleus</location>
    </subcellularLocation>
</comment>
<dbReference type="Gene3D" id="3.30.160.60">
    <property type="entry name" value="Classic Zinc Finger"/>
    <property type="match status" value="2"/>
</dbReference>
<feature type="compositionally biased region" description="Low complexity" evidence="12">
    <location>
        <begin position="281"/>
        <end position="292"/>
    </location>
</feature>
<comment type="similarity">
    <text evidence="2">Belongs to the krueppel C2H2-type zinc-finger protein family.</text>
</comment>
<evidence type="ECO:0000259" key="13">
    <source>
        <dbReference type="PROSITE" id="PS50157"/>
    </source>
</evidence>
<feature type="domain" description="C2H2-type" evidence="13">
    <location>
        <begin position="349"/>
        <end position="376"/>
    </location>
</feature>
<evidence type="ECO:0000313" key="15">
    <source>
        <dbReference type="Proteomes" id="UP000800092"/>
    </source>
</evidence>
<feature type="compositionally biased region" description="Polar residues" evidence="12">
    <location>
        <begin position="132"/>
        <end position="148"/>
    </location>
</feature>
<dbReference type="PANTHER" id="PTHR16515:SF58">
    <property type="entry name" value="ZINC FINGER PROTEIN 22"/>
    <property type="match status" value="1"/>
</dbReference>
<feature type="domain" description="C2H2-type" evidence="13">
    <location>
        <begin position="377"/>
        <end position="395"/>
    </location>
</feature>
<keyword evidence="4" id="KW-0677">Repeat</keyword>
<dbReference type="GO" id="GO:0010468">
    <property type="term" value="P:regulation of gene expression"/>
    <property type="evidence" value="ECO:0007669"/>
    <property type="project" value="TreeGrafter"/>
</dbReference>
<evidence type="ECO:0000256" key="8">
    <source>
        <dbReference type="ARBA" id="ARBA00023125"/>
    </source>
</evidence>
<protein>
    <recommendedName>
        <fullName evidence="13">C2H2-type domain-containing protein</fullName>
    </recommendedName>
</protein>